<proteinExistence type="predicted"/>
<dbReference type="EMBL" id="PYNF01000003">
    <property type="protein sequence ID" value="PSV00718.1"/>
    <property type="molecule type" value="Genomic_DNA"/>
</dbReference>
<sequence length="98" mass="11606">MAQLKAHLSKSRTMVFLMHLSTIHTREYPKIIKGKVIVMWKVWKQGLWHKVYKKGLTKFSFLSPWGDYIELHRDEHGIYMSRYESVAQKVADKLNTAN</sequence>
<evidence type="ECO:0000313" key="2">
    <source>
        <dbReference type="Proteomes" id="UP000241426"/>
    </source>
</evidence>
<gene>
    <name evidence="1" type="ORF">C9J27_06135</name>
</gene>
<name>A0A2T3KLZ6_9GAMM</name>
<comment type="caution">
    <text evidence="1">The sequence shown here is derived from an EMBL/GenBank/DDBJ whole genome shotgun (WGS) entry which is preliminary data.</text>
</comment>
<dbReference type="RefSeq" id="WP_107289348.1">
    <property type="nucleotide sequence ID" value="NZ_PYNF01000003.1"/>
</dbReference>
<dbReference type="AlphaFoldDB" id="A0A2T3KLZ6"/>
<accession>A0A2T3KLZ6</accession>
<evidence type="ECO:0000313" key="1">
    <source>
        <dbReference type="EMBL" id="PSV00718.1"/>
    </source>
</evidence>
<dbReference type="Proteomes" id="UP000241426">
    <property type="component" value="Unassembled WGS sequence"/>
</dbReference>
<protein>
    <submittedName>
        <fullName evidence="1">Uncharacterized protein</fullName>
    </submittedName>
</protein>
<reference evidence="1 2" key="1">
    <citation type="submission" date="2018-01" db="EMBL/GenBank/DDBJ databases">
        <title>Whole genome sequencing of Histamine producing bacteria.</title>
        <authorList>
            <person name="Butler K."/>
        </authorList>
    </citation>
    <scope>NUCLEOTIDE SEQUENCE [LARGE SCALE GENOMIC DNA]</scope>
    <source>
        <strain evidence="1 2">FS-7.2</strain>
    </source>
</reference>
<organism evidence="1 2">
    <name type="scientific">Photobacterium kishitanii</name>
    <dbReference type="NCBI Taxonomy" id="318456"/>
    <lineage>
        <taxon>Bacteria</taxon>
        <taxon>Pseudomonadati</taxon>
        <taxon>Pseudomonadota</taxon>
        <taxon>Gammaproteobacteria</taxon>
        <taxon>Vibrionales</taxon>
        <taxon>Vibrionaceae</taxon>
        <taxon>Photobacterium</taxon>
    </lineage>
</organism>